<name>A0A1Y5T224_9RHOB</name>
<reference evidence="1 2" key="1">
    <citation type="submission" date="2017-03" db="EMBL/GenBank/DDBJ databases">
        <authorList>
            <person name="Afonso C.L."/>
            <person name="Miller P.J."/>
            <person name="Scott M.A."/>
            <person name="Spackman E."/>
            <person name="Goraichik I."/>
            <person name="Dimitrov K.M."/>
            <person name="Suarez D.L."/>
            <person name="Swayne D.E."/>
        </authorList>
    </citation>
    <scope>NUCLEOTIDE SEQUENCE [LARGE SCALE GENOMIC DNA]</scope>
    <source>
        <strain evidence="1 2">CECT 7023</strain>
    </source>
</reference>
<sequence>MTLHNARTLFTRERMDWNRPHLNWMPRKLYRLAREAMGRR</sequence>
<dbReference type="EMBL" id="FWFZ01000009">
    <property type="protein sequence ID" value="SLN50340.1"/>
    <property type="molecule type" value="Genomic_DNA"/>
</dbReference>
<gene>
    <name evidence="1" type="ORF">ROA7023_02174</name>
</gene>
<evidence type="ECO:0000313" key="1">
    <source>
        <dbReference type="EMBL" id="SLN50340.1"/>
    </source>
</evidence>
<proteinExistence type="predicted"/>
<protein>
    <submittedName>
        <fullName evidence="1">Uncharacterized protein</fullName>
    </submittedName>
</protein>
<dbReference type="AlphaFoldDB" id="A0A1Y5T224"/>
<organism evidence="1 2">
    <name type="scientific">Roseisalinus antarcticus</name>
    <dbReference type="NCBI Taxonomy" id="254357"/>
    <lineage>
        <taxon>Bacteria</taxon>
        <taxon>Pseudomonadati</taxon>
        <taxon>Pseudomonadota</taxon>
        <taxon>Alphaproteobacteria</taxon>
        <taxon>Rhodobacterales</taxon>
        <taxon>Roseobacteraceae</taxon>
        <taxon>Roseisalinus</taxon>
    </lineage>
</organism>
<accession>A0A1Y5T224</accession>
<dbReference type="Proteomes" id="UP000193900">
    <property type="component" value="Unassembled WGS sequence"/>
</dbReference>
<keyword evidence="2" id="KW-1185">Reference proteome</keyword>
<evidence type="ECO:0000313" key="2">
    <source>
        <dbReference type="Proteomes" id="UP000193900"/>
    </source>
</evidence>